<feature type="region of interest" description="Disordered" evidence="1">
    <location>
        <begin position="269"/>
        <end position="411"/>
    </location>
</feature>
<sequence>MDPALTVIPQVPPSTPVAGDAANAPVGIHCANPDCRTRAGERSRGHQSCRALLCGHCCQNAARQAAEAGEPRPICKVHSRRVHTGHKPILKDQQHQPASQTLSLHPPVPPNRELSSDGGGGAGPSSTPTWTIPTTNSNMNGNLGVAEDDTLNELLERRSQLEQSLKRSVTVVVWYRNGLEPLRLAHEVTTFPLFRLQDFGELVSEPELNLSPASYIDGYNPDTGLWEQIKLATVRTVEQDQRLLFRIRPRMLESLSDCPSLDQELALQPSPQQQQLKRSAPDADSPLQTPNKQARVISNSVPVRPPAPSMTVQTQTHTPTPSTPSTSTASVTRIASSWAPIHGTPAPVSSGVPPPVPPNATTSTSWDFVPSGTIPVVNRTSHPKSGAPNSAGPSPAGPASGSQHTLSLSGPRRWPTDFSVYEITNGFLMIANILASDPRERQKTAFERVFPGCRYVKSTVGRAKLYWKRASPEIRDHFLALDSRDDRGRWVNFVHLMDGRLIIEVGGGTSLVGASNGHRVEEGADGHGSGQEGEDGQDEREHSEEVEGGNGALAFSPDQMHQGQLPAHMGMNHSQLPGAPDTPEDPSRSPLIQPQTDPALLAHQHPHAHTHHSHPAHPMSMNDVLRQQQTMGPATSLSSAMPQQQQYSDRGLNINRSSSSLSGAMAIPNQ</sequence>
<keyword evidence="3" id="KW-1185">Reference proteome</keyword>
<gene>
    <name evidence="2" type="ORF">SCHPADRAFT_997049</name>
</gene>
<feature type="region of interest" description="Disordered" evidence="1">
    <location>
        <begin position="630"/>
        <end position="670"/>
    </location>
</feature>
<reference evidence="2 3" key="1">
    <citation type="submission" date="2015-04" db="EMBL/GenBank/DDBJ databases">
        <title>Complete genome sequence of Schizopora paradoxa KUC8140, a cosmopolitan wood degrader in East Asia.</title>
        <authorList>
            <consortium name="DOE Joint Genome Institute"/>
            <person name="Min B."/>
            <person name="Park H."/>
            <person name="Jang Y."/>
            <person name="Kim J.-J."/>
            <person name="Kim K.H."/>
            <person name="Pangilinan J."/>
            <person name="Lipzen A."/>
            <person name="Riley R."/>
            <person name="Grigoriev I.V."/>
            <person name="Spatafora J.W."/>
            <person name="Choi I.-G."/>
        </authorList>
    </citation>
    <scope>NUCLEOTIDE SEQUENCE [LARGE SCALE GENOMIC DNA]</scope>
    <source>
        <strain evidence="2 3">KUC8140</strain>
    </source>
</reference>
<feature type="region of interest" description="Disordered" evidence="1">
    <location>
        <begin position="81"/>
        <end position="141"/>
    </location>
</feature>
<feature type="region of interest" description="Disordered" evidence="1">
    <location>
        <begin position="513"/>
        <end position="594"/>
    </location>
</feature>
<proteinExistence type="predicted"/>
<feature type="compositionally biased region" description="Low complexity" evidence="1">
    <location>
        <begin position="311"/>
        <end position="332"/>
    </location>
</feature>
<feature type="compositionally biased region" description="Low complexity" evidence="1">
    <location>
        <begin position="124"/>
        <end position="137"/>
    </location>
</feature>
<evidence type="ECO:0000313" key="2">
    <source>
        <dbReference type="EMBL" id="KLO13841.1"/>
    </source>
</evidence>
<protein>
    <submittedName>
        <fullName evidence="2">Uncharacterized protein</fullName>
    </submittedName>
</protein>
<feature type="compositionally biased region" description="Polar residues" evidence="1">
    <location>
        <begin position="286"/>
        <end position="301"/>
    </location>
</feature>
<feature type="compositionally biased region" description="Low complexity" evidence="1">
    <location>
        <begin position="385"/>
        <end position="402"/>
    </location>
</feature>
<name>A0A0H2SAE1_9AGAM</name>
<organism evidence="2 3">
    <name type="scientific">Schizopora paradoxa</name>
    <dbReference type="NCBI Taxonomy" id="27342"/>
    <lineage>
        <taxon>Eukaryota</taxon>
        <taxon>Fungi</taxon>
        <taxon>Dikarya</taxon>
        <taxon>Basidiomycota</taxon>
        <taxon>Agaricomycotina</taxon>
        <taxon>Agaricomycetes</taxon>
        <taxon>Hymenochaetales</taxon>
        <taxon>Schizoporaceae</taxon>
        <taxon>Schizopora</taxon>
    </lineage>
</organism>
<dbReference type="InParanoid" id="A0A0H2SAE1"/>
<dbReference type="OrthoDB" id="128308at2759"/>
<evidence type="ECO:0000256" key="1">
    <source>
        <dbReference type="SAM" id="MobiDB-lite"/>
    </source>
</evidence>
<evidence type="ECO:0000313" key="3">
    <source>
        <dbReference type="Proteomes" id="UP000053477"/>
    </source>
</evidence>
<dbReference type="EMBL" id="KQ085953">
    <property type="protein sequence ID" value="KLO13841.1"/>
    <property type="molecule type" value="Genomic_DNA"/>
</dbReference>
<dbReference type="AlphaFoldDB" id="A0A0H2SAE1"/>
<dbReference type="Proteomes" id="UP000053477">
    <property type="component" value="Unassembled WGS sequence"/>
</dbReference>
<accession>A0A0H2SAE1</accession>